<dbReference type="InterPro" id="IPR019651">
    <property type="entry name" value="Glutamate_DH_NAD-spec"/>
</dbReference>
<dbReference type="EMBL" id="CP002047">
    <property type="protein sequence ID" value="ADI04037.1"/>
    <property type="molecule type" value="Genomic_DNA"/>
</dbReference>
<accession>D7C649</accession>
<proteinExistence type="predicted"/>
<evidence type="ECO:0000313" key="1">
    <source>
        <dbReference type="EMBL" id="ADI04037.1"/>
    </source>
</evidence>
<reference evidence="1 2" key="1">
    <citation type="journal article" date="2010" name="J. Bacteriol.">
        <title>Genome sequence of the milbemycin-producing bacterium Streptomyces bingchenggensis.</title>
        <authorList>
            <person name="Wang X.J."/>
            <person name="Yan Y.J."/>
            <person name="Zhang B."/>
            <person name="An J."/>
            <person name="Wang J.J."/>
            <person name="Tian J."/>
            <person name="Jiang L."/>
            <person name="Chen Y.H."/>
            <person name="Huang S.X."/>
            <person name="Yin M."/>
            <person name="Zhang J."/>
            <person name="Gao A.L."/>
            <person name="Liu C.X."/>
            <person name="Zhu Z.X."/>
            <person name="Xiang W.S."/>
        </authorList>
    </citation>
    <scope>NUCLEOTIDE SEQUENCE [LARGE SCALE GENOMIC DNA]</scope>
    <source>
        <strain evidence="1 2">BCW-1</strain>
    </source>
</reference>
<organism evidence="1 2">
    <name type="scientific">Streptomyces bingchenggensis (strain BCW-1)</name>
    <dbReference type="NCBI Taxonomy" id="749414"/>
    <lineage>
        <taxon>Bacteria</taxon>
        <taxon>Bacillati</taxon>
        <taxon>Actinomycetota</taxon>
        <taxon>Actinomycetes</taxon>
        <taxon>Kitasatosporales</taxon>
        <taxon>Streptomycetaceae</taxon>
        <taxon>Streptomyces</taxon>
    </lineage>
</organism>
<keyword evidence="2" id="KW-1185">Reference proteome</keyword>
<dbReference type="Proteomes" id="UP000000377">
    <property type="component" value="Chromosome"/>
</dbReference>
<name>D7C649_STRBB</name>
<sequence length="612" mass="64823">MGPGPGIHGRTDLLRGRGGLVGGHADPAGVLALQRLLQLGDGRLGLLPHILRHLVRLVAEQLLGVVDKGLGGVAGLGRLALAAVLLRVPLGLAHHPVDVVLRQRGAAGHGHPLLPAGAEVLRRHMHDAVGVDVEGDLDLRHTARGRRQAGQLEHAELLVVRRDLALALVDLDLHGRLVVLGRGEDLRALGRNGRVALDQLGHDAALGLDTQGQRGDVQQQDVLDLTPEDTGLERGADRDHLVRVDAPVRVLAGQLPDQPGHGGHPGRAADQDHMVDIGHLDPGILDRLVERPLATVQQILGQLLELGAGQLLVQVQRALVGRRDVGQVDGGLGRGGQLDLRLLRRFAQPLQRHLVLGQVDPVPALEPGDEVVDDPLVPVVAAEVGVAVGGLDLDDPLADLQQRDIEGAAAEVEDQDGLVVLLVQAIRQGGGRRLVDDPQYLQAGDLARLLGGGALGVVEVRRDGDHRVRDVLAEVALRVTLELLQHTRGDLLRGVALAVHLAGGREAPLRLPHVALDRPRGALHVGHRLTLGHLAHQHLAVLGEGHHGRGRPGALGVGDDGRLATFQDAHHGVRRPQVDPDCAGHLSTPLLRDGSPSQSDPIHAQCYKTTPL</sequence>
<dbReference type="HOGENOM" id="CLU_009163_1_0_11"/>
<dbReference type="Pfam" id="PF10712">
    <property type="entry name" value="NAD-GH"/>
    <property type="match status" value="2"/>
</dbReference>
<gene>
    <name evidence="1" type="ordered locus">SBI_00916</name>
</gene>
<evidence type="ECO:0000313" key="2">
    <source>
        <dbReference type="Proteomes" id="UP000000377"/>
    </source>
</evidence>
<dbReference type="KEGG" id="sbh:SBI_00916"/>
<protein>
    <submittedName>
        <fullName evidence="1">Putative NAD-specific glutamate dehydrogenase</fullName>
    </submittedName>
</protein>
<dbReference type="eggNOG" id="ENOG502Z9JM">
    <property type="taxonomic scope" value="Bacteria"/>
</dbReference>
<dbReference type="AlphaFoldDB" id="D7C649"/>